<dbReference type="EMBL" id="MG939583">
    <property type="protein sequence ID" value="AXZ95928.1"/>
    <property type="molecule type" value="Genomic_DNA"/>
</dbReference>
<dbReference type="Proteomes" id="UP000271267">
    <property type="component" value="Segment"/>
</dbReference>
<organismHost>
    <name type="scientific">Phacochoerus africanus</name>
    <name type="common">Warthog</name>
    <dbReference type="NCBI Taxonomy" id="41426"/>
</organismHost>
<evidence type="ECO:0000313" key="1">
    <source>
        <dbReference type="EMBL" id="AXZ95928.1"/>
    </source>
</evidence>
<dbReference type="Proteomes" id="UP000268358">
    <property type="component" value="Segment"/>
</dbReference>
<gene>
    <name evidence="2" type="primary">ACD_01940</name>
</gene>
<dbReference type="EMBL" id="MG939588">
    <property type="protein sequence ID" value="AXZ96211.1"/>
    <property type="molecule type" value="Genomic_DNA"/>
</dbReference>
<protein>
    <submittedName>
        <fullName evidence="2">ACD_01940</fullName>
    </submittedName>
</protein>
<accession>A0A385KN35</accession>
<organismHost>
    <name type="scientific">Phacochoerus aethiopicus</name>
    <name type="common">Warthog</name>
    <dbReference type="NCBI Taxonomy" id="85517"/>
</organismHost>
<name>A0A385KN35_ASF</name>
<proteinExistence type="predicted"/>
<organism evidence="2">
    <name type="scientific">African swine fever virus</name>
    <name type="common">ASFV</name>
    <dbReference type="NCBI Taxonomy" id="10497"/>
    <lineage>
        <taxon>Viruses</taxon>
        <taxon>Varidnaviria</taxon>
        <taxon>Bamfordvirae</taxon>
        <taxon>Nucleocytoviricota</taxon>
        <taxon>Pokkesviricetes</taxon>
        <taxon>Asfuvirales</taxon>
        <taxon>Asfarviridae</taxon>
        <taxon>Asfivirus</taxon>
        <taxon>Asfivirus haemorrhagiae</taxon>
    </lineage>
</organism>
<organismHost>
    <name type="scientific">Potamochoerus larvatus</name>
    <name type="common">Bushpig</name>
    <dbReference type="NCBI Taxonomy" id="273792"/>
</organismHost>
<evidence type="ECO:0000313" key="2">
    <source>
        <dbReference type="EMBL" id="AXZ96211.1"/>
    </source>
</evidence>
<reference evidence="2" key="1">
    <citation type="submission" date="2018-02" db="EMBL/GenBank/DDBJ databases">
        <title>Whole genome sequencing of African swine fever virus strains isolated from infected wild boars and pigs.</title>
        <authorList>
            <person name="Wozniakowski G."/>
            <person name="Mazur N."/>
            <person name="Pejsak Z."/>
        </authorList>
    </citation>
    <scope>NUCLEOTIDE SEQUENCE [LARGE SCALE GENOMIC DNA]</scope>
    <source>
        <strain evidence="1">Pol16_20186_o7</strain>
        <strain evidence="2">Pol17_04461_C210</strain>
    </source>
</reference>
<organismHost>
    <name type="scientific">Ornithodoros moubata</name>
    <name type="common">Soft tick</name>
    <name type="synonym">Argasid tick</name>
    <dbReference type="NCBI Taxonomy" id="6938"/>
</organismHost>
<organismHost>
    <name type="scientific">Sus scrofa</name>
    <name type="common">Pig</name>
    <dbReference type="NCBI Taxonomy" id="9823"/>
</organismHost>
<organismHost>
    <name type="scientific">Ornithodoros</name>
    <name type="common">relapsing fever ticks</name>
    <dbReference type="NCBI Taxonomy" id="6937"/>
</organismHost>
<sequence>MTYFKYQISMVISKNLEKTLNFRSVTYDSNTNFNN</sequence>